<protein>
    <recommendedName>
        <fullName evidence="15 16">Type III pantothenate kinase</fullName>
        <ecNumber evidence="6 16">2.7.1.33</ecNumber>
    </recommendedName>
    <alternativeName>
        <fullName evidence="16">PanK-III</fullName>
    </alternativeName>
    <alternativeName>
        <fullName evidence="16">Pantothenic acid kinase</fullName>
    </alternativeName>
</protein>
<keyword evidence="8 16" id="KW-0808">Transferase</keyword>
<dbReference type="AlphaFoldDB" id="A0A1R3VZU7"/>
<dbReference type="Proteomes" id="UP000223759">
    <property type="component" value="Unassembled WGS sequence"/>
</dbReference>
<dbReference type="RefSeq" id="WP_076755723.1">
    <property type="nucleotide sequence ID" value="NZ_CP023018.1"/>
</dbReference>
<keyword evidence="10 16" id="KW-0418">Kinase</keyword>
<feature type="binding site" evidence="16">
    <location>
        <begin position="6"/>
        <end position="13"/>
    </location>
    <ligand>
        <name>ATP</name>
        <dbReference type="ChEBI" id="CHEBI:30616"/>
    </ligand>
</feature>
<evidence type="ECO:0000256" key="14">
    <source>
        <dbReference type="ARBA" id="ARBA00038036"/>
    </source>
</evidence>
<dbReference type="CDD" id="cd24015">
    <property type="entry name" value="ASKHA_NBD_PanK-III"/>
    <property type="match status" value="1"/>
</dbReference>
<evidence type="ECO:0000256" key="15">
    <source>
        <dbReference type="ARBA" id="ARBA00040883"/>
    </source>
</evidence>
<feature type="binding site" evidence="16">
    <location>
        <position position="129"/>
    </location>
    <ligand>
        <name>ATP</name>
        <dbReference type="ChEBI" id="CHEBI:30616"/>
    </ligand>
</feature>
<evidence type="ECO:0000256" key="5">
    <source>
        <dbReference type="ARBA" id="ARBA00011738"/>
    </source>
</evidence>
<dbReference type="InterPro" id="IPR004619">
    <property type="entry name" value="Type_III_PanK"/>
</dbReference>
<reference evidence="17 18" key="1">
    <citation type="submission" date="2017-01" db="EMBL/GenBank/DDBJ databases">
        <authorList>
            <person name="Mah S.A."/>
            <person name="Swanson W.J."/>
            <person name="Moy G.W."/>
            <person name="Vacquier V.D."/>
        </authorList>
    </citation>
    <scope>NUCLEOTIDE SEQUENCE [LARGE SCALE GENOMIC DNA]</scope>
    <source>
        <strain evidence="17 18">M9</strain>
    </source>
</reference>
<keyword evidence="9 16" id="KW-0547">Nucleotide-binding</keyword>
<evidence type="ECO:0000256" key="10">
    <source>
        <dbReference type="ARBA" id="ARBA00022777"/>
    </source>
</evidence>
<dbReference type="Pfam" id="PF03309">
    <property type="entry name" value="Pan_kinase"/>
    <property type="match status" value="1"/>
</dbReference>
<evidence type="ECO:0000313" key="18">
    <source>
        <dbReference type="Proteomes" id="UP000223759"/>
    </source>
</evidence>
<comment type="similarity">
    <text evidence="14 16">Belongs to the type III pantothenate kinase family.</text>
</comment>
<dbReference type="GO" id="GO:0004594">
    <property type="term" value="F:pantothenate kinase activity"/>
    <property type="evidence" value="ECO:0007669"/>
    <property type="project" value="UniProtKB-UniRule"/>
</dbReference>
<comment type="catalytic activity">
    <reaction evidence="1 16">
        <text>(R)-pantothenate + ATP = (R)-4'-phosphopantothenate + ADP + H(+)</text>
        <dbReference type="Rhea" id="RHEA:16373"/>
        <dbReference type="ChEBI" id="CHEBI:10986"/>
        <dbReference type="ChEBI" id="CHEBI:15378"/>
        <dbReference type="ChEBI" id="CHEBI:29032"/>
        <dbReference type="ChEBI" id="CHEBI:30616"/>
        <dbReference type="ChEBI" id="CHEBI:456216"/>
        <dbReference type="EC" id="2.7.1.33"/>
    </reaction>
</comment>
<feature type="binding site" evidence="16">
    <location>
        <position position="97"/>
    </location>
    <ligand>
        <name>substrate</name>
    </ligand>
</feature>
<evidence type="ECO:0000313" key="17">
    <source>
        <dbReference type="EMBL" id="SIT70560.1"/>
    </source>
</evidence>
<evidence type="ECO:0000256" key="2">
    <source>
        <dbReference type="ARBA" id="ARBA00001958"/>
    </source>
</evidence>
<dbReference type="InterPro" id="IPR043129">
    <property type="entry name" value="ATPase_NBD"/>
</dbReference>
<dbReference type="GO" id="GO:0005737">
    <property type="term" value="C:cytoplasm"/>
    <property type="evidence" value="ECO:0007669"/>
    <property type="project" value="UniProtKB-SubCell"/>
</dbReference>
<dbReference type="PANTHER" id="PTHR34265:SF1">
    <property type="entry name" value="TYPE III PANTOTHENATE KINASE"/>
    <property type="match status" value="1"/>
</dbReference>
<evidence type="ECO:0000256" key="12">
    <source>
        <dbReference type="ARBA" id="ARBA00022958"/>
    </source>
</evidence>
<comment type="pathway">
    <text evidence="4 16">Cofactor biosynthesis; coenzyme A biosynthesis; CoA from (R)-pantothenate: step 1/5.</text>
</comment>
<evidence type="ECO:0000256" key="11">
    <source>
        <dbReference type="ARBA" id="ARBA00022840"/>
    </source>
</evidence>
<feature type="binding site" evidence="16">
    <location>
        <position position="179"/>
    </location>
    <ligand>
        <name>substrate</name>
    </ligand>
</feature>
<dbReference type="EC" id="2.7.1.33" evidence="6 16"/>
<evidence type="ECO:0000256" key="6">
    <source>
        <dbReference type="ARBA" id="ARBA00012102"/>
    </source>
</evidence>
<dbReference type="SUPFAM" id="SSF53067">
    <property type="entry name" value="Actin-like ATPase domain"/>
    <property type="match status" value="2"/>
</dbReference>
<dbReference type="EMBL" id="FTPK01000002">
    <property type="protein sequence ID" value="SIT70560.1"/>
    <property type="molecule type" value="Genomic_DNA"/>
</dbReference>
<comment type="subunit">
    <text evidence="5 16">Homodimer.</text>
</comment>
<evidence type="ECO:0000256" key="4">
    <source>
        <dbReference type="ARBA" id="ARBA00005225"/>
    </source>
</evidence>
<keyword evidence="12 16" id="KW-0630">Potassium</keyword>
<comment type="cofactor">
    <cofactor evidence="2">
        <name>K(+)</name>
        <dbReference type="ChEBI" id="CHEBI:29103"/>
    </cofactor>
</comment>
<feature type="binding site" evidence="16">
    <location>
        <begin position="104"/>
        <end position="107"/>
    </location>
    <ligand>
        <name>substrate</name>
    </ligand>
</feature>
<dbReference type="GO" id="GO:0015937">
    <property type="term" value="P:coenzyme A biosynthetic process"/>
    <property type="evidence" value="ECO:0007669"/>
    <property type="project" value="UniProtKB-UniRule"/>
</dbReference>
<comment type="function">
    <text evidence="16">Catalyzes the phosphorylation of pantothenate (Pan), the first step in CoA biosynthesis.</text>
</comment>
<organism evidence="17 18">
    <name type="scientific">Ectothiorhodosinus mongolicus</name>
    <dbReference type="NCBI Taxonomy" id="233100"/>
    <lineage>
        <taxon>Bacteria</taxon>
        <taxon>Pseudomonadati</taxon>
        <taxon>Pseudomonadota</taxon>
        <taxon>Gammaproteobacteria</taxon>
        <taxon>Chromatiales</taxon>
        <taxon>Ectothiorhodospiraceae</taxon>
        <taxon>Ectothiorhodosinus</taxon>
    </lineage>
</organism>
<evidence type="ECO:0000256" key="7">
    <source>
        <dbReference type="ARBA" id="ARBA00022490"/>
    </source>
</evidence>
<evidence type="ECO:0000256" key="16">
    <source>
        <dbReference type="HAMAP-Rule" id="MF_01274"/>
    </source>
</evidence>
<dbReference type="UniPathway" id="UPA00241">
    <property type="reaction ID" value="UER00352"/>
</dbReference>
<proteinExistence type="inferred from homology"/>
<comment type="subcellular location">
    <subcellularLocation>
        <location evidence="3 16">Cytoplasm</location>
    </subcellularLocation>
</comment>
<dbReference type="STRING" id="233100.SAMN05216526_1344"/>
<name>A0A1R3VZU7_9GAMM</name>
<sequence>MKLLLDVGNTRLKWALWAGQMSLQRGEFTHQGSDSDWPSLLQREWANLSEKPDQIAVVEVLGGGFQKELSAFAAAQAWPAPAVFPADPARFGLISHYHQPAQLGVDRYAVMAGARALGFDKAIIVNCGTAVTFDVLMGHHHEGGLIMPGLRLMRDSLDQLSGIHGMTLGAEDTLPALSTADAVSAGCVQGMAAAIDGLVKKLQAHWPDEAFDRLLSGGDAQRLMPWLKQEFRICPDLVFNGLNLAAGLSLEAKPAG</sequence>
<keyword evidence="18" id="KW-1185">Reference proteome</keyword>
<dbReference type="Gene3D" id="3.30.420.40">
    <property type="match status" value="2"/>
</dbReference>
<evidence type="ECO:0000256" key="13">
    <source>
        <dbReference type="ARBA" id="ARBA00022993"/>
    </source>
</evidence>
<dbReference type="OrthoDB" id="9781305at2"/>
<keyword evidence="7 16" id="KW-0963">Cytoplasm</keyword>
<keyword evidence="11 16" id="KW-0067">ATP-binding</keyword>
<evidence type="ECO:0000256" key="3">
    <source>
        <dbReference type="ARBA" id="ARBA00004496"/>
    </source>
</evidence>
<evidence type="ECO:0000256" key="9">
    <source>
        <dbReference type="ARBA" id="ARBA00022741"/>
    </source>
</evidence>
<comment type="caution">
    <text evidence="16">Lacks conserved residue(s) required for the propagation of feature annotation.</text>
</comment>
<feature type="active site" description="Proton acceptor" evidence="16">
    <location>
        <position position="106"/>
    </location>
</feature>
<keyword evidence="13 16" id="KW-0173">Coenzyme A biosynthesis</keyword>
<dbReference type="PANTHER" id="PTHR34265">
    <property type="entry name" value="TYPE III PANTOTHENATE KINASE"/>
    <property type="match status" value="1"/>
</dbReference>
<accession>A0A1R3VZU7</accession>
<dbReference type="GO" id="GO:0005524">
    <property type="term" value="F:ATP binding"/>
    <property type="evidence" value="ECO:0007669"/>
    <property type="project" value="UniProtKB-UniRule"/>
</dbReference>
<dbReference type="HAMAP" id="MF_01274">
    <property type="entry name" value="Pantothen_kinase_3"/>
    <property type="match status" value="1"/>
</dbReference>
<evidence type="ECO:0000256" key="8">
    <source>
        <dbReference type="ARBA" id="ARBA00022679"/>
    </source>
</evidence>
<gene>
    <name evidence="16" type="primary">coaX</name>
    <name evidence="17" type="ORF">SAMN05216526_1344</name>
</gene>
<dbReference type="NCBIfam" id="TIGR00671">
    <property type="entry name" value="baf"/>
    <property type="match status" value="1"/>
</dbReference>
<comment type="cofactor">
    <cofactor evidence="16">
        <name>NH4(+)</name>
        <dbReference type="ChEBI" id="CHEBI:28938"/>
    </cofactor>
    <cofactor evidence="16">
        <name>K(+)</name>
        <dbReference type="ChEBI" id="CHEBI:29103"/>
    </cofactor>
    <text evidence="16">A monovalent cation. Ammonium or potassium.</text>
</comment>
<evidence type="ECO:0000256" key="1">
    <source>
        <dbReference type="ARBA" id="ARBA00001206"/>
    </source>
</evidence>